<feature type="chain" id="PRO_5040159643" description="Transmembrane protein" evidence="2">
    <location>
        <begin position="30"/>
        <end position="152"/>
    </location>
</feature>
<feature type="signal peptide" evidence="2">
    <location>
        <begin position="1"/>
        <end position="29"/>
    </location>
</feature>
<evidence type="ECO:0000313" key="4">
    <source>
        <dbReference type="Proteomes" id="UP000799777"/>
    </source>
</evidence>
<evidence type="ECO:0000313" key="3">
    <source>
        <dbReference type="EMBL" id="KAF2023151.1"/>
    </source>
</evidence>
<gene>
    <name evidence="3" type="ORF">EK21DRAFT_119034</name>
</gene>
<keyword evidence="1" id="KW-0812">Transmembrane</keyword>
<accession>A0A9P4GXX5</accession>
<dbReference type="Proteomes" id="UP000799777">
    <property type="component" value="Unassembled WGS sequence"/>
</dbReference>
<dbReference type="OrthoDB" id="3724237at2759"/>
<name>A0A9P4GXX5_9PLEO</name>
<keyword evidence="1" id="KW-0472">Membrane</keyword>
<evidence type="ECO:0008006" key="5">
    <source>
        <dbReference type="Google" id="ProtNLM"/>
    </source>
</evidence>
<feature type="transmembrane region" description="Helical" evidence="1">
    <location>
        <begin position="87"/>
        <end position="105"/>
    </location>
</feature>
<reference evidence="3" key="1">
    <citation type="journal article" date="2020" name="Stud. Mycol.">
        <title>101 Dothideomycetes genomes: a test case for predicting lifestyles and emergence of pathogens.</title>
        <authorList>
            <person name="Haridas S."/>
            <person name="Albert R."/>
            <person name="Binder M."/>
            <person name="Bloem J."/>
            <person name="Labutti K."/>
            <person name="Salamov A."/>
            <person name="Andreopoulos B."/>
            <person name="Baker S."/>
            <person name="Barry K."/>
            <person name="Bills G."/>
            <person name="Bluhm B."/>
            <person name="Cannon C."/>
            <person name="Castanera R."/>
            <person name="Culley D."/>
            <person name="Daum C."/>
            <person name="Ezra D."/>
            <person name="Gonzalez J."/>
            <person name="Henrissat B."/>
            <person name="Kuo A."/>
            <person name="Liang C."/>
            <person name="Lipzen A."/>
            <person name="Lutzoni F."/>
            <person name="Magnuson J."/>
            <person name="Mondo S."/>
            <person name="Nolan M."/>
            <person name="Ohm R."/>
            <person name="Pangilinan J."/>
            <person name="Park H.-J."/>
            <person name="Ramirez L."/>
            <person name="Alfaro M."/>
            <person name="Sun H."/>
            <person name="Tritt A."/>
            <person name="Yoshinaga Y."/>
            <person name="Zwiers L.-H."/>
            <person name="Turgeon B."/>
            <person name="Goodwin S."/>
            <person name="Spatafora J."/>
            <person name="Crous P."/>
            <person name="Grigoriev I."/>
        </authorList>
    </citation>
    <scope>NUCLEOTIDE SEQUENCE</scope>
    <source>
        <strain evidence="3">CBS 110217</strain>
    </source>
</reference>
<dbReference type="AlphaFoldDB" id="A0A9P4GXX5"/>
<keyword evidence="2" id="KW-0732">Signal</keyword>
<comment type="caution">
    <text evidence="3">The sequence shown here is derived from an EMBL/GenBank/DDBJ whole genome shotgun (WGS) entry which is preliminary data.</text>
</comment>
<dbReference type="EMBL" id="ML978375">
    <property type="protein sequence ID" value="KAF2023151.1"/>
    <property type="molecule type" value="Genomic_DNA"/>
</dbReference>
<evidence type="ECO:0000256" key="1">
    <source>
        <dbReference type="SAM" id="Phobius"/>
    </source>
</evidence>
<keyword evidence="1" id="KW-1133">Transmembrane helix</keyword>
<organism evidence="3 4">
    <name type="scientific">Setomelanomma holmii</name>
    <dbReference type="NCBI Taxonomy" id="210430"/>
    <lineage>
        <taxon>Eukaryota</taxon>
        <taxon>Fungi</taxon>
        <taxon>Dikarya</taxon>
        <taxon>Ascomycota</taxon>
        <taxon>Pezizomycotina</taxon>
        <taxon>Dothideomycetes</taxon>
        <taxon>Pleosporomycetidae</taxon>
        <taxon>Pleosporales</taxon>
        <taxon>Pleosporineae</taxon>
        <taxon>Phaeosphaeriaceae</taxon>
        <taxon>Setomelanomma</taxon>
    </lineage>
</organism>
<sequence length="152" mass="17276">MPVMHTIIALMPIMLTAVALLTLAFPASALPYNIDMTDPTNINTDDTVHTLPYPPPILPRHANSTMPHSHLPLNKDNFTWRFFNSTFIVWTVLLALFILANLVVWQYPKFSTKRKVQKRERDLEMAFGKMRPGLVVGVQEPRPAANVGKERE</sequence>
<evidence type="ECO:0000256" key="2">
    <source>
        <dbReference type="SAM" id="SignalP"/>
    </source>
</evidence>
<proteinExistence type="predicted"/>
<keyword evidence="4" id="KW-1185">Reference proteome</keyword>
<protein>
    <recommendedName>
        <fullName evidence="5">Transmembrane protein</fullName>
    </recommendedName>
</protein>